<protein>
    <submittedName>
        <fullName evidence="1">Uncharacterized protein</fullName>
    </submittedName>
</protein>
<organism evidence="1 2">
    <name type="scientific">Leptomonas seymouri</name>
    <dbReference type="NCBI Taxonomy" id="5684"/>
    <lineage>
        <taxon>Eukaryota</taxon>
        <taxon>Discoba</taxon>
        <taxon>Euglenozoa</taxon>
        <taxon>Kinetoplastea</taxon>
        <taxon>Metakinetoplastina</taxon>
        <taxon>Trypanosomatida</taxon>
        <taxon>Trypanosomatidae</taxon>
        <taxon>Leishmaniinae</taxon>
        <taxon>Leptomonas</taxon>
    </lineage>
</organism>
<evidence type="ECO:0000313" key="2">
    <source>
        <dbReference type="Proteomes" id="UP000038009"/>
    </source>
</evidence>
<comment type="caution">
    <text evidence="1">The sequence shown here is derived from an EMBL/GenBank/DDBJ whole genome shotgun (WGS) entry which is preliminary data.</text>
</comment>
<dbReference type="VEuPathDB" id="TriTrypDB:Lsey_0114_0040"/>
<dbReference type="EMBL" id="LJSK01000114">
    <property type="protein sequence ID" value="KPI86819.1"/>
    <property type="molecule type" value="Genomic_DNA"/>
</dbReference>
<evidence type="ECO:0000313" key="1">
    <source>
        <dbReference type="EMBL" id="KPI86819.1"/>
    </source>
</evidence>
<sequence>MPASVESVEVLQIGNVIGVFMWHLRGIQGSTGPAQRLLCLVQPPQLDLDSASVVQHDAVLPTFLAVVLRGVRDGLIGQVNALLRIEPQIPRAIHMRSVHEQGVEVSSKGGLLLREGDSGA</sequence>
<proteinExistence type="predicted"/>
<accession>A0A0N0P5S9</accession>
<keyword evidence="2" id="KW-1185">Reference proteome</keyword>
<name>A0A0N0P5S9_LEPSE</name>
<dbReference type="Proteomes" id="UP000038009">
    <property type="component" value="Unassembled WGS sequence"/>
</dbReference>
<dbReference type="AlphaFoldDB" id="A0A0N0P5S9"/>
<reference evidence="1 2" key="1">
    <citation type="journal article" date="2015" name="PLoS Pathog.">
        <title>Leptomonas seymouri: Adaptations to the Dixenous Life Cycle Analyzed by Genome Sequencing, Transcriptome Profiling and Co-infection with Leishmania donovani.</title>
        <authorList>
            <person name="Kraeva N."/>
            <person name="Butenko A."/>
            <person name="Hlavacova J."/>
            <person name="Kostygov A."/>
            <person name="Myskova J."/>
            <person name="Grybchuk D."/>
            <person name="Lestinova T."/>
            <person name="Votypka J."/>
            <person name="Volf P."/>
            <person name="Opperdoes F."/>
            <person name="Flegontov P."/>
            <person name="Lukes J."/>
            <person name="Yurchenko V."/>
        </authorList>
    </citation>
    <scope>NUCLEOTIDE SEQUENCE [LARGE SCALE GENOMIC DNA]</scope>
    <source>
        <strain evidence="1 2">ATCC 30220</strain>
    </source>
</reference>
<gene>
    <name evidence="1" type="ORF">ABL78_4096</name>
</gene>